<comment type="pathway">
    <text evidence="1">Quinol/quinone metabolism; menaquinone biosynthesis.</text>
</comment>
<dbReference type="NCBIfam" id="TIGR03664">
    <property type="entry name" value="fut_nucase"/>
    <property type="match status" value="1"/>
</dbReference>
<keyword evidence="1 4" id="KW-0378">Hydrolase</keyword>
<dbReference type="EC" id="3.2.2.26" evidence="1 2"/>
<comment type="similarity">
    <text evidence="1">Belongs to the PNP/UDP phosphorylase family. Futalosine hydrolase subfamily.</text>
</comment>
<dbReference type="EMBL" id="JBHMDO010000034">
    <property type="protein sequence ID" value="MFB9328527.1"/>
    <property type="molecule type" value="Genomic_DNA"/>
</dbReference>
<dbReference type="Proteomes" id="UP001589747">
    <property type="component" value="Unassembled WGS sequence"/>
</dbReference>
<dbReference type="InterPro" id="IPR019963">
    <property type="entry name" value="FL_hydrolase_MqnB"/>
</dbReference>
<evidence type="ECO:0000313" key="4">
    <source>
        <dbReference type="EMBL" id="MFB9328527.1"/>
    </source>
</evidence>
<keyword evidence="4" id="KW-0326">Glycosidase</keyword>
<gene>
    <name evidence="1" type="primary">mqnB</name>
    <name evidence="4" type="ORF">ACFFSY_21550</name>
</gene>
<reference evidence="4 5" key="1">
    <citation type="submission" date="2024-09" db="EMBL/GenBank/DDBJ databases">
        <authorList>
            <person name="Sun Q."/>
            <person name="Mori K."/>
        </authorList>
    </citation>
    <scope>NUCLEOTIDE SEQUENCE [LARGE SCALE GENOMIC DNA]</scope>
    <source>
        <strain evidence="4 5">TISTR 2452</strain>
    </source>
</reference>
<feature type="domain" description="Nucleoside phosphorylase" evidence="3">
    <location>
        <begin position="37"/>
        <end position="219"/>
    </location>
</feature>
<keyword evidence="5" id="KW-1185">Reference proteome</keyword>
<keyword evidence="1" id="KW-0474">Menaquinone biosynthesis</keyword>
<proteinExistence type="inferred from homology"/>
<evidence type="ECO:0000259" key="3">
    <source>
        <dbReference type="Pfam" id="PF01048"/>
    </source>
</evidence>
<organism evidence="4 5">
    <name type="scientific">Paenibacillus aurantiacus</name>
    <dbReference type="NCBI Taxonomy" id="1936118"/>
    <lineage>
        <taxon>Bacteria</taxon>
        <taxon>Bacillati</taxon>
        <taxon>Bacillota</taxon>
        <taxon>Bacilli</taxon>
        <taxon>Bacillales</taxon>
        <taxon>Paenibacillaceae</taxon>
        <taxon>Paenibacillus</taxon>
    </lineage>
</organism>
<dbReference type="RefSeq" id="WP_377497934.1">
    <property type="nucleotide sequence ID" value="NZ_JBHMDO010000034.1"/>
</dbReference>
<accession>A0ABV5KTG2</accession>
<name>A0ABV5KTG2_9BACL</name>
<evidence type="ECO:0000256" key="2">
    <source>
        <dbReference type="NCBIfam" id="TIGR03664"/>
    </source>
</evidence>
<sequence>MNNEQRLEEARCLVVTSVEAEREAVRLGIGESARFRVMVGGVGQAAVAAATAAELSKGSYELVVNMGIGGGFREAAEIGTVVVASEIVAADLGAESKDGFILIDELGFGSARMATEAAISKRIVEAVQARGITVAYAPVLTVTTVTGTAETAQLLASRIPGAAAEAMEGYGAAAAAKLMQVPVIEIRGISNAVGPRDRDAWRIKDALLALEAAAAALKEVI</sequence>
<dbReference type="HAMAP" id="MF_00991">
    <property type="entry name" value="MqnB"/>
    <property type="match status" value="1"/>
</dbReference>
<dbReference type="CDD" id="cd17766">
    <property type="entry name" value="futalosine_nucleosidase_MqnB"/>
    <property type="match status" value="1"/>
</dbReference>
<protein>
    <recommendedName>
        <fullName evidence="1 2">Futalosine hydrolase</fullName>
        <shortName evidence="1">FL hydrolase</shortName>
        <ecNumber evidence="1 2">3.2.2.26</ecNumber>
    </recommendedName>
    <alternativeName>
        <fullName evidence="1">Futalosine nucleosidase</fullName>
    </alternativeName>
    <alternativeName>
        <fullName evidence="1">Menaquinone biosynthetic enzyme MqnB</fullName>
    </alternativeName>
</protein>
<dbReference type="PANTHER" id="PTHR46832:SF2">
    <property type="entry name" value="FUTALOSINE HYDROLASE"/>
    <property type="match status" value="1"/>
</dbReference>
<dbReference type="InterPro" id="IPR035994">
    <property type="entry name" value="Nucleoside_phosphorylase_sf"/>
</dbReference>
<dbReference type="SUPFAM" id="SSF53167">
    <property type="entry name" value="Purine and uridine phosphorylases"/>
    <property type="match status" value="1"/>
</dbReference>
<dbReference type="Pfam" id="PF01048">
    <property type="entry name" value="PNP_UDP_1"/>
    <property type="match status" value="1"/>
</dbReference>
<dbReference type="NCBIfam" id="NF006087">
    <property type="entry name" value="PRK08236.1"/>
    <property type="match status" value="1"/>
</dbReference>
<evidence type="ECO:0000313" key="5">
    <source>
        <dbReference type="Proteomes" id="UP001589747"/>
    </source>
</evidence>
<dbReference type="GO" id="GO:0016798">
    <property type="term" value="F:hydrolase activity, acting on glycosyl bonds"/>
    <property type="evidence" value="ECO:0007669"/>
    <property type="project" value="UniProtKB-KW"/>
</dbReference>
<dbReference type="Gene3D" id="3.40.50.1580">
    <property type="entry name" value="Nucleoside phosphorylase domain"/>
    <property type="match status" value="1"/>
</dbReference>
<comment type="caution">
    <text evidence="4">The sequence shown here is derived from an EMBL/GenBank/DDBJ whole genome shotgun (WGS) entry which is preliminary data.</text>
</comment>
<dbReference type="InterPro" id="IPR000845">
    <property type="entry name" value="Nucleoside_phosphorylase_d"/>
</dbReference>
<comment type="catalytic activity">
    <reaction evidence="1">
        <text>futalosine + H2O = dehypoxanthine futalosine + hypoxanthine</text>
        <dbReference type="Rhea" id="RHEA:25904"/>
        <dbReference type="ChEBI" id="CHEBI:15377"/>
        <dbReference type="ChEBI" id="CHEBI:17368"/>
        <dbReference type="ChEBI" id="CHEBI:58863"/>
        <dbReference type="ChEBI" id="CHEBI:58864"/>
        <dbReference type="EC" id="3.2.2.26"/>
    </reaction>
</comment>
<comment type="function">
    <text evidence="1">Catalyzes the hydrolysis of futalosine (FL) to dehypoxanthine futalosine (DHFL) and hypoxanthine, a step in the biosynthesis of menaquinone (MK, vitamin K2).</text>
</comment>
<evidence type="ECO:0000256" key="1">
    <source>
        <dbReference type="HAMAP-Rule" id="MF_00991"/>
    </source>
</evidence>
<dbReference type="PANTHER" id="PTHR46832">
    <property type="entry name" value="5'-METHYLTHIOADENOSINE/S-ADENOSYLHOMOCYSTEINE NUCLEOSIDASE"/>
    <property type="match status" value="1"/>
</dbReference>